<dbReference type="PANTHER" id="PTHR33463">
    <property type="entry name" value="NB-ARC DOMAIN-CONTAINING PROTEIN-RELATED"/>
    <property type="match status" value="1"/>
</dbReference>
<reference evidence="3 4" key="1">
    <citation type="submission" date="2017-11" db="EMBL/GenBank/DDBJ databases">
        <title>De-novo sequencing of pomegranate (Punica granatum L.) genome.</title>
        <authorList>
            <person name="Akparov Z."/>
            <person name="Amiraslanov A."/>
            <person name="Hajiyeva S."/>
            <person name="Abbasov M."/>
            <person name="Kaur K."/>
            <person name="Hamwieh A."/>
            <person name="Solovyev V."/>
            <person name="Salamov A."/>
            <person name="Braich B."/>
            <person name="Kosarev P."/>
            <person name="Mahmoud A."/>
            <person name="Hajiyev E."/>
            <person name="Babayeva S."/>
            <person name="Izzatullayeva V."/>
            <person name="Mammadov A."/>
            <person name="Mammadov A."/>
            <person name="Sharifova S."/>
            <person name="Ojaghi J."/>
            <person name="Eynullazada K."/>
            <person name="Bayramov B."/>
            <person name="Abdulazimova A."/>
            <person name="Shahmuradov I."/>
        </authorList>
    </citation>
    <scope>NUCLEOTIDE SEQUENCE [LARGE SCALE GENOMIC DNA]</scope>
    <source>
        <strain evidence="4">cv. AG2017</strain>
        <tissue evidence="3">Leaf</tissue>
    </source>
</reference>
<organism evidence="3 4">
    <name type="scientific">Punica granatum</name>
    <name type="common">Pomegranate</name>
    <dbReference type="NCBI Taxonomy" id="22663"/>
    <lineage>
        <taxon>Eukaryota</taxon>
        <taxon>Viridiplantae</taxon>
        <taxon>Streptophyta</taxon>
        <taxon>Embryophyta</taxon>
        <taxon>Tracheophyta</taxon>
        <taxon>Spermatophyta</taxon>
        <taxon>Magnoliopsida</taxon>
        <taxon>eudicotyledons</taxon>
        <taxon>Gunneridae</taxon>
        <taxon>Pentapetalae</taxon>
        <taxon>rosids</taxon>
        <taxon>malvids</taxon>
        <taxon>Myrtales</taxon>
        <taxon>Lythraceae</taxon>
        <taxon>Punica</taxon>
    </lineage>
</organism>
<evidence type="ECO:0000313" key="3">
    <source>
        <dbReference type="EMBL" id="PKI50991.1"/>
    </source>
</evidence>
<sequence length="287" mass="31967">MHNEGHRLLDELGKACLLEAYSGAGGRRVKMHDVIRDMALHIMNANSAPCMVKSGLGLEDLPDDEEWLPNLQKGLKVIDLRSTSITKVPKSVMSLKKLNALVLNSDKVIIMGEGKYKIGETFHLPRDMKALWIREYGGTWNISSFMGHEELEELRITGCDEVSTLSGNGGQPEEPEGQLEEQTSPPPRDHCPNLKVVQTSRCPKLKHLLVPRHSCNLYLKKLEKLKIYDCEELESIRGAATDEEESLTSSTLPLPPDAFSQLQSIINYDRQLSKDEVYGGAKIASCS</sequence>
<proteinExistence type="predicted"/>
<comment type="caution">
    <text evidence="3">The sequence shown here is derived from an EMBL/GenBank/DDBJ whole genome shotgun (WGS) entry which is preliminary data.</text>
</comment>
<evidence type="ECO:0000256" key="2">
    <source>
        <dbReference type="SAM" id="MobiDB-lite"/>
    </source>
</evidence>
<accession>A0A2I0J433</accession>
<dbReference type="Proteomes" id="UP000233551">
    <property type="component" value="Unassembled WGS sequence"/>
</dbReference>
<dbReference type="Gene3D" id="3.80.10.10">
    <property type="entry name" value="Ribonuclease Inhibitor"/>
    <property type="match status" value="1"/>
</dbReference>
<name>A0A2I0J433_PUNGR</name>
<evidence type="ECO:0000313" key="4">
    <source>
        <dbReference type="Proteomes" id="UP000233551"/>
    </source>
</evidence>
<dbReference type="AlphaFoldDB" id="A0A2I0J433"/>
<evidence type="ECO:0000256" key="1">
    <source>
        <dbReference type="ARBA" id="ARBA00022821"/>
    </source>
</evidence>
<keyword evidence="1" id="KW-0611">Plant defense</keyword>
<dbReference type="InterPro" id="IPR050905">
    <property type="entry name" value="Plant_NBS-LRR"/>
</dbReference>
<dbReference type="EMBL" id="PGOL01002067">
    <property type="protein sequence ID" value="PKI50991.1"/>
    <property type="molecule type" value="Genomic_DNA"/>
</dbReference>
<dbReference type="SUPFAM" id="SSF52058">
    <property type="entry name" value="L domain-like"/>
    <property type="match status" value="1"/>
</dbReference>
<dbReference type="STRING" id="22663.A0A2I0J433"/>
<feature type="region of interest" description="Disordered" evidence="2">
    <location>
        <begin position="162"/>
        <end position="191"/>
    </location>
</feature>
<keyword evidence="4" id="KW-1185">Reference proteome</keyword>
<protein>
    <submittedName>
        <fullName evidence="3">Uncharacterized protein</fullName>
    </submittedName>
</protein>
<dbReference type="InterPro" id="IPR032675">
    <property type="entry name" value="LRR_dom_sf"/>
</dbReference>
<gene>
    <name evidence="3" type="ORF">CRG98_028618</name>
</gene>
<dbReference type="PANTHER" id="PTHR33463:SF218">
    <property type="entry name" value="DISEASE RESISTANCE PROTEIN RPS2-LIKE"/>
    <property type="match status" value="1"/>
</dbReference>